<dbReference type="Pfam" id="PF05050">
    <property type="entry name" value="Methyltransf_21"/>
    <property type="match status" value="1"/>
</dbReference>
<evidence type="ECO:0000313" key="2">
    <source>
        <dbReference type="EMBL" id="ETK03118.1"/>
    </source>
</evidence>
<feature type="domain" description="Methyltransferase FkbM" evidence="1">
    <location>
        <begin position="10"/>
        <end position="74"/>
    </location>
</feature>
<name>W2C7X8_9BACT</name>
<accession>W2C7X8</accession>
<comment type="caution">
    <text evidence="2">The sequence shown here is derived from an EMBL/GenBank/DDBJ whole genome shotgun (WGS) entry which is preliminary data.</text>
</comment>
<reference evidence="2 3" key="1">
    <citation type="submission" date="2013-11" db="EMBL/GenBank/DDBJ databases">
        <title>Single cell genomics of uncultured Tannerella BU063 (oral taxon 286).</title>
        <authorList>
            <person name="Beall C.J."/>
            <person name="Campbell A.G."/>
            <person name="Griffen A.L."/>
            <person name="Podar M."/>
            <person name="Leys E.J."/>
        </authorList>
    </citation>
    <scope>NUCLEOTIDE SEQUENCE [LARGE SCALE GENOMIC DNA]</scope>
    <source>
        <strain evidence="2">Cell 5</strain>
    </source>
</reference>
<sequence>MGGYQDIMIPGHNINRLLETQGLYEIDYCSIDTEGAEVNIVKSIDFNRIRIRAFSIENNDTAGELRNYLSSFGYARYTLGSDDLYIKGYYS</sequence>
<protein>
    <recommendedName>
        <fullName evidence="1">Methyltransferase FkbM domain-containing protein</fullName>
    </recommendedName>
</protein>
<dbReference type="AlphaFoldDB" id="W2C7X8"/>
<organism evidence="2 3">
    <name type="scientific">Tannerella sp. oral taxon BU063 isolate Cell 5</name>
    <dbReference type="NCBI Taxonomy" id="1410950"/>
    <lineage>
        <taxon>Bacteria</taxon>
        <taxon>Pseudomonadati</taxon>
        <taxon>Bacteroidota</taxon>
        <taxon>Bacteroidia</taxon>
        <taxon>Bacteroidales</taxon>
        <taxon>Tannerellaceae</taxon>
        <taxon>Tannerella</taxon>
    </lineage>
</organism>
<gene>
    <name evidence="2" type="ORF">T229_15660</name>
</gene>
<proteinExistence type="predicted"/>
<evidence type="ECO:0000313" key="3">
    <source>
        <dbReference type="Proteomes" id="UP000018872"/>
    </source>
</evidence>
<dbReference type="EMBL" id="AYYC01000741">
    <property type="protein sequence ID" value="ETK03118.1"/>
    <property type="molecule type" value="Genomic_DNA"/>
</dbReference>
<dbReference type="InterPro" id="IPR006342">
    <property type="entry name" value="FkbM_mtfrase"/>
</dbReference>
<evidence type="ECO:0000259" key="1">
    <source>
        <dbReference type="Pfam" id="PF05050"/>
    </source>
</evidence>
<dbReference type="Proteomes" id="UP000018872">
    <property type="component" value="Unassembled WGS sequence"/>
</dbReference>